<keyword evidence="3 11" id="KW-0444">Lipid biosynthesis</keyword>
<evidence type="ECO:0000256" key="1">
    <source>
        <dbReference type="ARBA" id="ARBA00004141"/>
    </source>
</evidence>
<dbReference type="AlphaFoldDB" id="A0AAN5CLI2"/>
<feature type="non-terminal residue" evidence="12">
    <location>
        <position position="248"/>
    </location>
</feature>
<feature type="transmembrane region" description="Helical" evidence="11">
    <location>
        <begin position="54"/>
        <end position="77"/>
    </location>
</feature>
<feature type="non-terminal residue" evidence="12">
    <location>
        <position position="1"/>
    </location>
</feature>
<dbReference type="PROSITE" id="PS01188">
    <property type="entry name" value="ELO"/>
    <property type="match status" value="1"/>
</dbReference>
<comment type="caution">
    <text evidence="12">The sequence shown here is derived from an EMBL/GenBank/DDBJ whole genome shotgun (WGS) entry which is preliminary data.</text>
</comment>
<dbReference type="GO" id="GO:0005789">
    <property type="term" value="C:endoplasmic reticulum membrane"/>
    <property type="evidence" value="ECO:0007669"/>
    <property type="project" value="TreeGrafter"/>
</dbReference>
<keyword evidence="7 11" id="KW-1133">Transmembrane helix</keyword>
<feature type="transmembrane region" description="Helical" evidence="11">
    <location>
        <begin position="97"/>
        <end position="119"/>
    </location>
</feature>
<evidence type="ECO:0000256" key="3">
    <source>
        <dbReference type="ARBA" id="ARBA00022516"/>
    </source>
</evidence>
<keyword evidence="5 11" id="KW-0812">Transmembrane</keyword>
<evidence type="ECO:0000256" key="7">
    <source>
        <dbReference type="ARBA" id="ARBA00022989"/>
    </source>
</evidence>
<accession>A0AAN5CLI2</accession>
<keyword evidence="9 11" id="KW-0472">Membrane</keyword>
<name>A0AAN5CLI2_9BILA</name>
<proteinExistence type="inferred from homology"/>
<evidence type="ECO:0000313" key="12">
    <source>
        <dbReference type="EMBL" id="GMR46554.1"/>
    </source>
</evidence>
<gene>
    <name evidence="12" type="ORF">PMAYCL1PPCAC_16749</name>
</gene>
<evidence type="ECO:0000256" key="10">
    <source>
        <dbReference type="ARBA" id="ARBA00023160"/>
    </source>
</evidence>
<evidence type="ECO:0000256" key="9">
    <source>
        <dbReference type="ARBA" id="ARBA00023136"/>
    </source>
</evidence>
<evidence type="ECO:0000256" key="5">
    <source>
        <dbReference type="ARBA" id="ARBA00022692"/>
    </source>
</evidence>
<dbReference type="InterPro" id="IPR002076">
    <property type="entry name" value="ELO_fam"/>
</dbReference>
<dbReference type="PANTHER" id="PTHR11157">
    <property type="entry name" value="FATTY ACID ACYL TRANSFERASE-RELATED"/>
    <property type="match status" value="1"/>
</dbReference>
<dbReference type="InterPro" id="IPR030457">
    <property type="entry name" value="ELO_CS"/>
</dbReference>
<dbReference type="EC" id="2.3.1.199" evidence="11"/>
<feature type="transmembrane region" description="Helical" evidence="11">
    <location>
        <begin position="190"/>
        <end position="210"/>
    </location>
</feature>
<protein>
    <recommendedName>
        <fullName evidence="11">Elongation of very long chain fatty acids protein</fullName>
        <ecNumber evidence="11">2.3.1.199</ecNumber>
    </recommendedName>
    <alternativeName>
        <fullName evidence="11">Very-long-chain 3-oxoacyl-CoA synthase</fullName>
    </alternativeName>
</protein>
<comment type="subcellular location">
    <subcellularLocation>
        <location evidence="1">Membrane</location>
        <topology evidence="1">Multi-pass membrane protein</topology>
    </subcellularLocation>
</comment>
<dbReference type="Proteomes" id="UP001328107">
    <property type="component" value="Unassembled WGS sequence"/>
</dbReference>
<comment type="pathway">
    <text evidence="2">Lipid metabolism; fatty acid biosynthesis.</text>
</comment>
<dbReference type="GO" id="GO:0009922">
    <property type="term" value="F:fatty acid elongase activity"/>
    <property type="evidence" value="ECO:0007669"/>
    <property type="project" value="UniProtKB-EC"/>
</dbReference>
<dbReference type="GO" id="GO:0042761">
    <property type="term" value="P:very long-chain fatty acid biosynthetic process"/>
    <property type="evidence" value="ECO:0007669"/>
    <property type="project" value="TreeGrafter"/>
</dbReference>
<comment type="catalytic activity">
    <reaction evidence="11">
        <text>a very-long-chain acyl-CoA + malonyl-CoA + H(+) = a very-long-chain 3-oxoacyl-CoA + CO2 + CoA</text>
        <dbReference type="Rhea" id="RHEA:32727"/>
        <dbReference type="ChEBI" id="CHEBI:15378"/>
        <dbReference type="ChEBI" id="CHEBI:16526"/>
        <dbReference type="ChEBI" id="CHEBI:57287"/>
        <dbReference type="ChEBI" id="CHEBI:57384"/>
        <dbReference type="ChEBI" id="CHEBI:90725"/>
        <dbReference type="ChEBI" id="CHEBI:90736"/>
        <dbReference type="EC" id="2.3.1.199"/>
    </reaction>
</comment>
<dbReference type="GO" id="GO:0034626">
    <property type="term" value="P:fatty acid elongation, polyunsaturated fatty acid"/>
    <property type="evidence" value="ECO:0007669"/>
    <property type="project" value="TreeGrafter"/>
</dbReference>
<feature type="transmembrane region" description="Helical" evidence="11">
    <location>
        <begin position="216"/>
        <end position="236"/>
    </location>
</feature>
<feature type="transmembrane region" description="Helical" evidence="11">
    <location>
        <begin position="152"/>
        <end position="170"/>
    </location>
</feature>
<keyword evidence="8 11" id="KW-0443">Lipid metabolism</keyword>
<keyword evidence="13" id="KW-1185">Reference proteome</keyword>
<evidence type="ECO:0000256" key="2">
    <source>
        <dbReference type="ARBA" id="ARBA00005194"/>
    </source>
</evidence>
<evidence type="ECO:0000256" key="6">
    <source>
        <dbReference type="ARBA" id="ARBA00022832"/>
    </source>
</evidence>
<comment type="similarity">
    <text evidence="11">Belongs to the ELO family.</text>
</comment>
<evidence type="ECO:0000256" key="4">
    <source>
        <dbReference type="ARBA" id="ARBA00022679"/>
    </source>
</evidence>
<evidence type="ECO:0000256" key="8">
    <source>
        <dbReference type="ARBA" id="ARBA00023098"/>
    </source>
</evidence>
<dbReference type="GO" id="GO:0019367">
    <property type="term" value="P:fatty acid elongation, saturated fatty acid"/>
    <property type="evidence" value="ECO:0007669"/>
    <property type="project" value="TreeGrafter"/>
</dbReference>
<organism evidence="12 13">
    <name type="scientific">Pristionchus mayeri</name>
    <dbReference type="NCBI Taxonomy" id="1317129"/>
    <lineage>
        <taxon>Eukaryota</taxon>
        <taxon>Metazoa</taxon>
        <taxon>Ecdysozoa</taxon>
        <taxon>Nematoda</taxon>
        <taxon>Chromadorea</taxon>
        <taxon>Rhabditida</taxon>
        <taxon>Rhabditina</taxon>
        <taxon>Diplogasteromorpha</taxon>
        <taxon>Diplogasteroidea</taxon>
        <taxon>Neodiplogasteridae</taxon>
        <taxon>Pristionchus</taxon>
    </lineage>
</organism>
<feature type="transmembrane region" description="Helical" evidence="11">
    <location>
        <begin position="126"/>
        <end position="146"/>
    </location>
</feature>
<evidence type="ECO:0000313" key="13">
    <source>
        <dbReference type="Proteomes" id="UP001328107"/>
    </source>
</evidence>
<keyword evidence="10 11" id="KW-0275">Fatty acid biosynthesis</keyword>
<sequence length="248" mass="29303">QEFSYARAQQWMLNHEAFSMQIVFQYLMTIFMLKQLMKDRPPFQLIGPIKVWNLTIALLSGVCTAGMTGEFLTTFFTKGVNPSLCSTGDTFFHGRNGWFLWCYHIIRLFEFTDTLFIILRKQPLLFIHWYHHALTLFVSWFCYARPSPYTRYAIYINAIIHTVMYTYYFLRASKVRMHTIIAKVITAAQIAQFGIAFWSIIHATVLKFILAESCELDTGVLCLSWFMDICYLYLFVDFYRSKYIEKSK</sequence>
<keyword evidence="4 11" id="KW-0808">Transferase</keyword>
<dbReference type="EMBL" id="BTRK01000004">
    <property type="protein sequence ID" value="GMR46554.1"/>
    <property type="molecule type" value="Genomic_DNA"/>
</dbReference>
<dbReference type="Pfam" id="PF01151">
    <property type="entry name" value="ELO"/>
    <property type="match status" value="1"/>
</dbReference>
<dbReference type="GO" id="GO:0030148">
    <property type="term" value="P:sphingolipid biosynthetic process"/>
    <property type="evidence" value="ECO:0007669"/>
    <property type="project" value="TreeGrafter"/>
</dbReference>
<dbReference type="PANTHER" id="PTHR11157:SF26">
    <property type="entry name" value="ELONGATION OF LONG CHAIN FATTY ACIDS PROTEIN 1"/>
    <property type="match status" value="1"/>
</dbReference>
<keyword evidence="6 11" id="KW-0276">Fatty acid metabolism</keyword>
<dbReference type="GO" id="GO:0034625">
    <property type="term" value="P:fatty acid elongation, monounsaturated fatty acid"/>
    <property type="evidence" value="ECO:0007669"/>
    <property type="project" value="TreeGrafter"/>
</dbReference>
<evidence type="ECO:0000256" key="11">
    <source>
        <dbReference type="RuleBase" id="RU361115"/>
    </source>
</evidence>
<reference evidence="13" key="1">
    <citation type="submission" date="2022-10" db="EMBL/GenBank/DDBJ databases">
        <title>Genome assembly of Pristionchus species.</title>
        <authorList>
            <person name="Yoshida K."/>
            <person name="Sommer R.J."/>
        </authorList>
    </citation>
    <scope>NUCLEOTIDE SEQUENCE [LARGE SCALE GENOMIC DNA]</scope>
    <source>
        <strain evidence="13">RS5460</strain>
    </source>
</reference>